<dbReference type="GO" id="GO:0016491">
    <property type="term" value="F:oxidoreductase activity"/>
    <property type="evidence" value="ECO:0007669"/>
    <property type="project" value="UniProtKB-ARBA"/>
</dbReference>
<keyword evidence="3" id="KW-1185">Reference proteome</keyword>
<gene>
    <name evidence="2" type="ORF">DK846_07600</name>
</gene>
<dbReference type="AlphaFoldDB" id="A0A2V2MXD8"/>
<evidence type="ECO:0000259" key="1">
    <source>
        <dbReference type="PROSITE" id="PS51379"/>
    </source>
</evidence>
<dbReference type="RefSeq" id="WP_109968316.1">
    <property type="nucleotide sequence ID" value="NZ_CP176093.1"/>
</dbReference>
<dbReference type="PROSITE" id="PS51379">
    <property type="entry name" value="4FE4S_FER_2"/>
    <property type="match status" value="1"/>
</dbReference>
<dbReference type="InterPro" id="IPR017900">
    <property type="entry name" value="4Fe4S_Fe_S_CS"/>
</dbReference>
<reference evidence="2 3" key="1">
    <citation type="submission" date="2018-05" db="EMBL/GenBank/DDBJ databases">
        <title>Draft genome of Methanospirillum lacunae Ki8-1.</title>
        <authorList>
            <person name="Dueholm M.S."/>
            <person name="Nielsen P.H."/>
            <person name="Bakmann L.F."/>
            <person name="Otzen D.E."/>
        </authorList>
    </citation>
    <scope>NUCLEOTIDE SEQUENCE [LARGE SCALE GENOMIC DNA]</scope>
    <source>
        <strain evidence="2 3">Ki8-1</strain>
    </source>
</reference>
<dbReference type="GeneID" id="97548490"/>
<dbReference type="SUPFAM" id="SSF54862">
    <property type="entry name" value="4Fe-4S ferredoxins"/>
    <property type="match status" value="1"/>
</dbReference>
<dbReference type="PROSITE" id="PS00198">
    <property type="entry name" value="4FE4S_FER_1"/>
    <property type="match status" value="1"/>
</dbReference>
<dbReference type="Proteomes" id="UP000245657">
    <property type="component" value="Unassembled WGS sequence"/>
</dbReference>
<dbReference type="OrthoDB" id="51316at2157"/>
<comment type="caution">
    <text evidence="2">The sequence shown here is derived from an EMBL/GenBank/DDBJ whole genome shotgun (WGS) entry which is preliminary data.</text>
</comment>
<dbReference type="Gene3D" id="3.30.70.20">
    <property type="match status" value="1"/>
</dbReference>
<protein>
    <submittedName>
        <fullName evidence="2">4Fe-4S ferredoxin</fullName>
    </submittedName>
</protein>
<organism evidence="2 3">
    <name type="scientific">Methanospirillum lacunae</name>
    <dbReference type="NCBI Taxonomy" id="668570"/>
    <lineage>
        <taxon>Archaea</taxon>
        <taxon>Methanobacteriati</taxon>
        <taxon>Methanobacteriota</taxon>
        <taxon>Stenosarchaea group</taxon>
        <taxon>Methanomicrobia</taxon>
        <taxon>Methanomicrobiales</taxon>
        <taxon>Methanospirillaceae</taxon>
        <taxon>Methanospirillum</taxon>
    </lineage>
</organism>
<dbReference type="Pfam" id="PF12837">
    <property type="entry name" value="Fer4_6"/>
    <property type="match status" value="1"/>
</dbReference>
<dbReference type="EMBL" id="QGMY01000006">
    <property type="protein sequence ID" value="PWR72804.1"/>
    <property type="molecule type" value="Genomic_DNA"/>
</dbReference>
<accession>A0A2V2MXD8</accession>
<sequence length="90" mass="10618">MKLEIDESRCKGCNLCTMVCPYRIYQPGKVPNRRGIYVPHLDRPERCPNCRLQQLYGRRLCGVCALMCPDQAIRWVKEKPYEPQKVVIEY</sequence>
<evidence type="ECO:0000313" key="2">
    <source>
        <dbReference type="EMBL" id="PWR72804.1"/>
    </source>
</evidence>
<name>A0A2V2MXD8_9EURY</name>
<feature type="domain" description="4Fe-4S ferredoxin-type" evidence="1">
    <location>
        <begin position="1"/>
        <end position="30"/>
    </location>
</feature>
<dbReference type="InterPro" id="IPR017896">
    <property type="entry name" value="4Fe4S_Fe-S-bd"/>
</dbReference>
<proteinExistence type="predicted"/>
<evidence type="ECO:0000313" key="3">
    <source>
        <dbReference type="Proteomes" id="UP000245657"/>
    </source>
</evidence>